<dbReference type="InterPro" id="IPR030395">
    <property type="entry name" value="GP_PDE_dom"/>
</dbReference>
<dbReference type="Proteomes" id="UP000373149">
    <property type="component" value="Unassembled WGS sequence"/>
</dbReference>
<dbReference type="EMBL" id="VMNX01000300">
    <property type="protein sequence ID" value="MPY54657.1"/>
    <property type="molecule type" value="Genomic_DNA"/>
</dbReference>
<comment type="caution">
    <text evidence="2">The sequence shown here is derived from an EMBL/GenBank/DDBJ whole genome shotgun (WGS) entry which is preliminary data.</text>
</comment>
<dbReference type="RefSeq" id="WP_152869364.1">
    <property type="nucleotide sequence ID" value="NZ_VMNX01000300.1"/>
</dbReference>
<dbReference type="GO" id="GO:0008081">
    <property type="term" value="F:phosphoric diester hydrolase activity"/>
    <property type="evidence" value="ECO:0007669"/>
    <property type="project" value="InterPro"/>
</dbReference>
<dbReference type="SUPFAM" id="SSF51695">
    <property type="entry name" value="PLC-like phosphodiesterases"/>
    <property type="match status" value="1"/>
</dbReference>
<name>A0A5N8X587_9ACTN</name>
<evidence type="ECO:0000313" key="3">
    <source>
        <dbReference type="Proteomes" id="UP000373149"/>
    </source>
</evidence>
<dbReference type="CDD" id="cd08566">
    <property type="entry name" value="GDPD_AtGDE_like"/>
    <property type="match status" value="1"/>
</dbReference>
<dbReference type="GO" id="GO:0006629">
    <property type="term" value="P:lipid metabolic process"/>
    <property type="evidence" value="ECO:0007669"/>
    <property type="project" value="InterPro"/>
</dbReference>
<dbReference type="PROSITE" id="PS51704">
    <property type="entry name" value="GP_PDE"/>
    <property type="match status" value="1"/>
</dbReference>
<protein>
    <submittedName>
        <fullName evidence="2">Glycerophosphodiester phosphodiesterase family protein</fullName>
    </submittedName>
</protein>
<gene>
    <name evidence="2" type="ORF">FPZ41_41330</name>
</gene>
<dbReference type="InterPro" id="IPR017946">
    <property type="entry name" value="PLC-like_Pdiesterase_TIM-brl"/>
</dbReference>
<dbReference type="AlphaFoldDB" id="A0A5N8X587"/>
<dbReference type="PANTHER" id="PTHR46211:SF14">
    <property type="entry name" value="GLYCEROPHOSPHODIESTER PHOSPHODIESTERASE"/>
    <property type="match status" value="1"/>
</dbReference>
<dbReference type="PANTHER" id="PTHR46211">
    <property type="entry name" value="GLYCEROPHOSPHORYL DIESTER PHOSPHODIESTERASE"/>
    <property type="match status" value="1"/>
</dbReference>
<proteinExistence type="predicted"/>
<reference evidence="2 3" key="1">
    <citation type="submission" date="2019-09" db="EMBL/GenBank/DDBJ databases">
        <authorList>
            <person name="Duangmal K."/>
            <person name="Teo W.F.A."/>
            <person name="Lipun K."/>
        </authorList>
    </citation>
    <scope>NUCLEOTIDE SEQUENCE [LARGE SCALE GENOMIC DNA]</scope>
    <source>
        <strain evidence="2 3">K1PN6</strain>
    </source>
</reference>
<keyword evidence="3" id="KW-1185">Reference proteome</keyword>
<evidence type="ECO:0000313" key="2">
    <source>
        <dbReference type="EMBL" id="MPY54657.1"/>
    </source>
</evidence>
<dbReference type="Gene3D" id="3.20.20.190">
    <property type="entry name" value="Phosphatidylinositol (PI) phosphodiesterase"/>
    <property type="match status" value="1"/>
</dbReference>
<organism evidence="2 3">
    <name type="scientific">Streptomyces acidicola</name>
    <dbReference type="NCBI Taxonomy" id="2596892"/>
    <lineage>
        <taxon>Bacteria</taxon>
        <taxon>Bacillati</taxon>
        <taxon>Actinomycetota</taxon>
        <taxon>Actinomycetes</taxon>
        <taxon>Kitasatosporales</taxon>
        <taxon>Streptomycetaceae</taxon>
        <taxon>Streptomyces</taxon>
    </lineage>
</organism>
<accession>A0A5N8X587</accession>
<feature type="domain" description="GP-PDE" evidence="1">
    <location>
        <begin position="23"/>
        <end position="276"/>
    </location>
</feature>
<sequence length="301" mass="33858">MFGHPRYQDINALLNTDLAQRTPLICVHRGTGLGNVPENTADAITAALRQGADMVEFDVIRSADGVFFVFHDGLEQHAFDRADDIRALGAEEIRALRYGWSDRAAGPSELGDVFARFRGETLFNVDRSWWYWDELLPFADRFDMAGQLVFKSPTDDQWLDKLRRHPVKYPFVPMVHSRADLDAVLDYPDINLVGVELIARHAKDELADPAVIAEMHQRGLLCLLNAINLPDGVPLYAGIDDHTSVVGDPDDGWGRLMEMGADIIQTDWPDLLGRYRHRVRGTAVREYGTWGRPAPAQQRIG</sequence>
<evidence type="ECO:0000259" key="1">
    <source>
        <dbReference type="PROSITE" id="PS51704"/>
    </source>
</evidence>
<dbReference type="Pfam" id="PF03009">
    <property type="entry name" value="GDPD"/>
    <property type="match status" value="1"/>
</dbReference>